<dbReference type="Gene3D" id="3.40.50.1110">
    <property type="entry name" value="SGNH hydrolase"/>
    <property type="match status" value="1"/>
</dbReference>
<accession>A0A6J4IP40</accession>
<evidence type="ECO:0000313" key="2">
    <source>
        <dbReference type="EMBL" id="CAA9255597.1"/>
    </source>
</evidence>
<dbReference type="SUPFAM" id="SSF52266">
    <property type="entry name" value="SGNH hydrolase"/>
    <property type="match status" value="1"/>
</dbReference>
<dbReference type="CDD" id="cd01836">
    <property type="entry name" value="FeeA_FeeB_like"/>
    <property type="match status" value="1"/>
</dbReference>
<keyword evidence="2" id="KW-0378">Hydrolase</keyword>
<proteinExistence type="predicted"/>
<evidence type="ECO:0000259" key="1">
    <source>
        <dbReference type="Pfam" id="PF13472"/>
    </source>
</evidence>
<dbReference type="Pfam" id="PF13472">
    <property type="entry name" value="Lipase_GDSL_2"/>
    <property type="match status" value="1"/>
</dbReference>
<sequence length="236" mass="24733">MSVRRRRLLLVAASVPVVVVAVLGVEVELARRGDRLAAADLSFPAEGPRTAVWLGDSTAAGVGVTDGDDAVASVVGRSLGQRVEMLAVSGATLAEVVDEQLPAVAALRPDVVYVSVGANDVTHLTKVGDFERRYGELLDALPAGVPVQVLGVPDMGAPPRLLQPLRAIAGWRGRRLDGVVRRAAAEHDGATYVDIAGPTGPPFRRDPDRYFADDGYHPSAAGYRLWADAVLATTAG</sequence>
<dbReference type="GO" id="GO:0016787">
    <property type="term" value="F:hydrolase activity"/>
    <property type="evidence" value="ECO:0007669"/>
    <property type="project" value="UniProtKB-KW"/>
</dbReference>
<dbReference type="InterPro" id="IPR036514">
    <property type="entry name" value="SGNH_hydro_sf"/>
</dbReference>
<dbReference type="AlphaFoldDB" id="A0A6J4IP40"/>
<organism evidence="2">
    <name type="scientific">uncultured Acidimicrobiales bacterium</name>
    <dbReference type="NCBI Taxonomy" id="310071"/>
    <lineage>
        <taxon>Bacteria</taxon>
        <taxon>Bacillati</taxon>
        <taxon>Actinomycetota</taxon>
        <taxon>Acidimicrobiia</taxon>
        <taxon>Acidimicrobiales</taxon>
        <taxon>environmental samples</taxon>
    </lineage>
</organism>
<reference evidence="2" key="1">
    <citation type="submission" date="2020-02" db="EMBL/GenBank/DDBJ databases">
        <authorList>
            <person name="Meier V. D."/>
        </authorList>
    </citation>
    <scope>NUCLEOTIDE SEQUENCE</scope>
    <source>
        <strain evidence="2">AVDCRST_MAG50</strain>
    </source>
</reference>
<gene>
    <name evidence="2" type="ORF">AVDCRST_MAG50-2604</name>
</gene>
<feature type="domain" description="SGNH hydrolase-type esterase" evidence="1">
    <location>
        <begin position="54"/>
        <end position="225"/>
    </location>
</feature>
<dbReference type="InterPro" id="IPR013830">
    <property type="entry name" value="SGNH_hydro"/>
</dbReference>
<protein>
    <submittedName>
        <fullName evidence="2">SGNH hydrolase family</fullName>
    </submittedName>
</protein>
<name>A0A6J4IP40_9ACTN</name>
<dbReference type="EMBL" id="CADCTF010000118">
    <property type="protein sequence ID" value="CAA9255597.1"/>
    <property type="molecule type" value="Genomic_DNA"/>
</dbReference>